<protein>
    <recommendedName>
        <fullName evidence="2">Peptidase C11</fullName>
    </recommendedName>
</protein>
<dbReference type="PROSITE" id="PS51257">
    <property type="entry name" value="PROKAR_LIPOPROTEIN"/>
    <property type="match status" value="1"/>
</dbReference>
<dbReference type="InterPro" id="IPR005077">
    <property type="entry name" value="Peptidase_C11"/>
</dbReference>
<reference evidence="1" key="1">
    <citation type="journal article" date="2020" name="mSystems">
        <title>Genome- and Community-Level Interaction Insights into Carbon Utilization and Element Cycling Functions of Hydrothermarchaeota in Hydrothermal Sediment.</title>
        <authorList>
            <person name="Zhou Z."/>
            <person name="Liu Y."/>
            <person name="Xu W."/>
            <person name="Pan J."/>
            <person name="Luo Z.H."/>
            <person name="Li M."/>
        </authorList>
    </citation>
    <scope>NUCLEOTIDE SEQUENCE [LARGE SCALE GENOMIC DNA]</scope>
    <source>
        <strain evidence="1">SpSt-82</strain>
    </source>
</reference>
<dbReference type="EMBL" id="DTIY01000011">
    <property type="protein sequence ID" value="HGY38496.1"/>
    <property type="molecule type" value="Genomic_DNA"/>
</dbReference>
<dbReference type="Pfam" id="PF03415">
    <property type="entry name" value="Peptidase_C11"/>
    <property type="match status" value="1"/>
</dbReference>
<organism evidence="1">
    <name type="scientific">Candidatus Caldatribacterium saccharofermentans</name>
    <dbReference type="NCBI Taxonomy" id="1454753"/>
    <lineage>
        <taxon>Bacteria</taxon>
        <taxon>Pseudomonadati</taxon>
        <taxon>Atribacterota</taxon>
        <taxon>Atribacteria</taxon>
        <taxon>Atribacterales</taxon>
        <taxon>Candidatus Caldatribacteriaceae</taxon>
        <taxon>Candidatus Caldatribacterium</taxon>
    </lineage>
</organism>
<accession>A0A7V4WJV2</accession>
<evidence type="ECO:0008006" key="2">
    <source>
        <dbReference type="Google" id="ProtNLM"/>
    </source>
</evidence>
<dbReference type="Gene3D" id="3.40.50.11970">
    <property type="match status" value="1"/>
</dbReference>
<evidence type="ECO:0000313" key="1">
    <source>
        <dbReference type="EMBL" id="HGY38496.1"/>
    </source>
</evidence>
<name>A0A7V4WJV2_9BACT</name>
<comment type="caution">
    <text evidence="1">The sequence shown here is derived from an EMBL/GenBank/DDBJ whole genome shotgun (WGS) entry which is preliminary data.</text>
</comment>
<sequence>MPKRVMFWVGFSVLLLVVVFVVSGCLENIPPPPSEEEEGDFEGTEEALEGDVKASGSAAWTVIVYMAADNNLYSYALRDLQEMAASGIGAKSKVNVVVLFDGGGETRYCSLQEGKVLDIWSGTTDLNTGDGTTLAAFIRFVRERYPARRYALILWNHGAGWRNPVKGVCWDDSAGGDYLTLPELASALQAGGVRFNLIGMDACLMAMVEVAYEIRNYGDILVASQASEPVDGWDYKRLFRRLAQSPTMSPTALAQEIVKSYFAYYGGGSVTLSVIRLSRVGALAQAIGGLAQWFLRSNKDFPALSGRAVSPDSPYIDEELGYADIENFVRLLKKWNDRYLKDRGLKSALTKVQTKLKNTVIYNRASGRYLGAKGLSIYLHSCPSFGAPDYYSLAFARDTQWDEFLDWLCE</sequence>
<dbReference type="AlphaFoldDB" id="A0A7V4WJV2"/>
<dbReference type="PANTHER" id="PTHR37835">
    <property type="entry name" value="ALPHA-CLOSTRIPAIN"/>
    <property type="match status" value="1"/>
</dbReference>
<dbReference type="PANTHER" id="PTHR37835:SF1">
    <property type="entry name" value="ALPHA-CLOSTRIPAIN"/>
    <property type="match status" value="1"/>
</dbReference>
<proteinExistence type="predicted"/>
<gene>
    <name evidence="1" type="ORF">ENW11_01620</name>
</gene>